<dbReference type="AlphaFoldDB" id="A0A5B7DUK5"/>
<dbReference type="Proteomes" id="UP000324222">
    <property type="component" value="Unassembled WGS sequence"/>
</dbReference>
<dbReference type="InterPro" id="IPR040415">
    <property type="entry name" value="SETD9"/>
</dbReference>
<gene>
    <name evidence="1" type="primary">SETD9</name>
    <name evidence="1" type="ORF">E2C01_017822</name>
</gene>
<dbReference type="OrthoDB" id="442460at2759"/>
<dbReference type="EMBL" id="VSRR010001366">
    <property type="protein sequence ID" value="MPC24729.1"/>
    <property type="molecule type" value="Genomic_DNA"/>
</dbReference>
<reference evidence="1 2" key="1">
    <citation type="submission" date="2019-05" db="EMBL/GenBank/DDBJ databases">
        <title>Another draft genome of Portunus trituberculatus and its Hox gene families provides insights of decapod evolution.</title>
        <authorList>
            <person name="Jeong J.-H."/>
            <person name="Song I."/>
            <person name="Kim S."/>
            <person name="Choi T."/>
            <person name="Kim D."/>
            <person name="Ryu S."/>
            <person name="Kim W."/>
        </authorList>
    </citation>
    <scope>NUCLEOTIDE SEQUENCE [LARGE SCALE GENOMIC DNA]</scope>
    <source>
        <tissue evidence="1">Muscle</tissue>
    </source>
</reference>
<sequence>MMISVPLHRQVMESLFGYSVHMAPSDIAGLGSGVVLKGHKGASRGQLVALYPGGLYLPHQPVLLPSLANPFILRCADGVLVDGCRRGLSGTIFRSCCGRDRMGLEEAADLTWLTDWPINPLNVGQYVNNQAPDRPSNVAYQEVTLQPRDIPWSMRRFLPYLWCSLPPDTPQAELPLRLVALVATTDIAVGQELYSHYFTLIHSKPS</sequence>
<protein>
    <submittedName>
        <fullName evidence="1">SET domain-containing protein 9</fullName>
    </submittedName>
</protein>
<organism evidence="1 2">
    <name type="scientific">Portunus trituberculatus</name>
    <name type="common">Swimming crab</name>
    <name type="synonym">Neptunus trituberculatus</name>
    <dbReference type="NCBI Taxonomy" id="210409"/>
    <lineage>
        <taxon>Eukaryota</taxon>
        <taxon>Metazoa</taxon>
        <taxon>Ecdysozoa</taxon>
        <taxon>Arthropoda</taxon>
        <taxon>Crustacea</taxon>
        <taxon>Multicrustacea</taxon>
        <taxon>Malacostraca</taxon>
        <taxon>Eumalacostraca</taxon>
        <taxon>Eucarida</taxon>
        <taxon>Decapoda</taxon>
        <taxon>Pleocyemata</taxon>
        <taxon>Brachyura</taxon>
        <taxon>Eubrachyura</taxon>
        <taxon>Portunoidea</taxon>
        <taxon>Portunidae</taxon>
        <taxon>Portuninae</taxon>
        <taxon>Portunus</taxon>
    </lineage>
</organism>
<evidence type="ECO:0000313" key="1">
    <source>
        <dbReference type="EMBL" id="MPC24729.1"/>
    </source>
</evidence>
<dbReference type="PANTHER" id="PTHR33524:SF2">
    <property type="entry name" value="SET DOMAIN-CONTAINING PROTEIN 9"/>
    <property type="match status" value="1"/>
</dbReference>
<name>A0A5B7DUK5_PORTR</name>
<keyword evidence="2" id="KW-1185">Reference proteome</keyword>
<comment type="caution">
    <text evidence="1">The sequence shown here is derived from an EMBL/GenBank/DDBJ whole genome shotgun (WGS) entry which is preliminary data.</text>
</comment>
<evidence type="ECO:0000313" key="2">
    <source>
        <dbReference type="Proteomes" id="UP000324222"/>
    </source>
</evidence>
<dbReference type="PANTHER" id="PTHR33524">
    <property type="entry name" value="C5ORF35"/>
    <property type="match status" value="1"/>
</dbReference>
<accession>A0A5B7DUK5</accession>
<dbReference type="CDD" id="cd10537">
    <property type="entry name" value="SET_SETD9"/>
    <property type="match status" value="1"/>
</dbReference>
<proteinExistence type="predicted"/>